<feature type="compositionally biased region" description="Pro residues" evidence="1">
    <location>
        <begin position="21"/>
        <end position="66"/>
    </location>
</feature>
<evidence type="ECO:0000313" key="4">
    <source>
        <dbReference type="Proteomes" id="UP001281003"/>
    </source>
</evidence>
<evidence type="ECO:0000259" key="2">
    <source>
        <dbReference type="Pfam" id="PF10650"/>
    </source>
</evidence>
<dbReference type="EMBL" id="JAUTDP010000009">
    <property type="protein sequence ID" value="KAK3395998.1"/>
    <property type="molecule type" value="Genomic_DNA"/>
</dbReference>
<evidence type="ECO:0000256" key="1">
    <source>
        <dbReference type="SAM" id="MobiDB-lite"/>
    </source>
</evidence>
<feature type="domain" description="Putative zinc-finger" evidence="2">
    <location>
        <begin position="1122"/>
        <end position="1143"/>
    </location>
</feature>
<keyword evidence="4" id="KW-1185">Reference proteome</keyword>
<feature type="compositionally biased region" description="Low complexity" evidence="1">
    <location>
        <begin position="924"/>
        <end position="939"/>
    </location>
</feature>
<feature type="compositionally biased region" description="Low complexity" evidence="1">
    <location>
        <begin position="482"/>
        <end position="503"/>
    </location>
</feature>
<feature type="compositionally biased region" description="Low complexity" evidence="1">
    <location>
        <begin position="401"/>
        <end position="414"/>
    </location>
</feature>
<name>A0AAE0P9W2_SORBR</name>
<feature type="compositionally biased region" description="Low complexity" evidence="1">
    <location>
        <begin position="1007"/>
        <end position="1017"/>
    </location>
</feature>
<proteinExistence type="predicted"/>
<comment type="caution">
    <text evidence="3">The sequence shown here is derived from an EMBL/GenBank/DDBJ whole genome shotgun (WGS) entry which is preliminary data.</text>
</comment>
<feature type="compositionally biased region" description="Polar residues" evidence="1">
    <location>
        <begin position="680"/>
        <end position="689"/>
    </location>
</feature>
<dbReference type="InterPro" id="IPR019607">
    <property type="entry name" value="Putative_zinc-finger_domain"/>
</dbReference>
<feature type="compositionally biased region" description="Polar residues" evidence="1">
    <location>
        <begin position="765"/>
        <end position="776"/>
    </location>
</feature>
<feature type="compositionally biased region" description="Pro residues" evidence="1">
    <location>
        <begin position="105"/>
        <end position="139"/>
    </location>
</feature>
<protein>
    <recommendedName>
        <fullName evidence="2">Putative zinc-finger domain-containing protein</fullName>
    </recommendedName>
</protein>
<feature type="compositionally biased region" description="Pro residues" evidence="1">
    <location>
        <begin position="165"/>
        <end position="175"/>
    </location>
</feature>
<sequence>MSQYPPYPPGPYNGYGQYHGQPPPQQPPQPPYGYQHPPPNFSVPPPPINAPPPFNAGAPMYPPPGQPGMGMDTNRNMSQGAFDYNSMQIPGLGIGGPPATSMPFGVPPIPSPWGQPPPHFNHQPPPMMPQQPTQPPAPRPFGGFNSGPSQPAAAANAGAGNRPANLPPKLPPKPPVRVTKQIEIEEGELDEGQFEDLYEPAPPITINTNVKKAPSKPALAPVESQPTSAVDTPDANFYGNDEDEGEVTAKAGQSGMPGAPRERTGSYSPFLSPREVESENVTPQNGDTRLQASQPVPDRTKATANNNGRAPLLPGLQFASSSFGNPSTQNKTEQVAPAPQPAPVPSSAPKTLQTVQKEAQLAILRLLPLGVKYQNYVEEGIDEEVVKKLYNNLHLDIPKPASETTKATTSAQKAAPEKVSSPVPTSPQTAKVQQQQPTLAVAETASTTERPSKEESRKDRIARLMAAKAEKAAKPATVTAPILPSVPDAKSAPAPASMAQPSSLVSEANGVQAATQDKPVGDAAAPKPKLGPKELLLQQKIAALQKSREAQKQVQANMKPQAATPSLVGTSVPIPNAMAPAGLKNGVAQPHSQSNVPATVPTIPGLHFPGTSNAQPAPAMNPRKRPVAADFVEFSSSTAANAPKRPFGQIRKETSLVIDVTDGSEDEDMDIDMDMESPTDVLQPTQTANGPFLRSGLRDFPPLTDTLPPRQFSSPVPGAQGANPPATSQNVRRRETELDVKERMIQEMRRKIAEAEAKRKVKKSSVGSQTPTQPEQTPELRDDGGFRLPTTRQSASISSPGPSSITTPVRPASAAPALSSPSLPDPSKPSPAAKAALEAKMNRLRQLREEQARLEAEINGFSEEPEQPDTTAVEIPAQSSLTNKDTASVPTQPSTQLENDDKVLKDNSAIINEEIPPKEPSSVPAPAAESQEATSTAETAEQDDETSAMSLDEGEASESDQEDRPTGAAEGRSASQQASEIGGGDSEAQREETPSKLDETSPMDIESSPSSPTSLDSSPEDKTPLPDQISVVAQPREAVQELEEEPTKDVNVVSSERAGPVQLTKSQETHEATTAKPGSFKPYESPLRYFHAYRFHPNYQETVPGGLRSLTYSNRINPSIPLCPSELAGEQCNETTCEFQHFRSIVAPGKSPQNLW</sequence>
<dbReference type="PANTHER" id="PTHR21563:SF3">
    <property type="entry name" value="ZINC FINGER C3H1 DOMAIN-CONTAINING PROTEIN"/>
    <property type="match status" value="1"/>
</dbReference>
<gene>
    <name evidence="3" type="ORF">B0T20DRAFT_257768</name>
</gene>
<accession>A0AAE0P9W2</accession>
<dbReference type="InterPro" id="IPR039278">
    <property type="entry name" value="Red1"/>
</dbReference>
<reference evidence="3" key="2">
    <citation type="submission" date="2023-07" db="EMBL/GenBank/DDBJ databases">
        <authorList>
            <consortium name="Lawrence Berkeley National Laboratory"/>
            <person name="Haridas S."/>
            <person name="Hensen N."/>
            <person name="Bonometti L."/>
            <person name="Westerberg I."/>
            <person name="Brannstrom I.O."/>
            <person name="Guillou S."/>
            <person name="Cros-Aarteil S."/>
            <person name="Calhoun S."/>
            <person name="Kuo A."/>
            <person name="Mondo S."/>
            <person name="Pangilinan J."/>
            <person name="Riley R."/>
            <person name="LaButti K."/>
            <person name="Andreopoulos B."/>
            <person name="Lipzen A."/>
            <person name="Chen C."/>
            <person name="Yanf M."/>
            <person name="Daum C."/>
            <person name="Ng V."/>
            <person name="Clum A."/>
            <person name="Steindorff A."/>
            <person name="Ohm R."/>
            <person name="Martin F."/>
            <person name="Silar P."/>
            <person name="Natvig D."/>
            <person name="Lalanne C."/>
            <person name="Gautier V."/>
            <person name="Ament-velasquez S.L."/>
            <person name="Kruys A."/>
            <person name="Hutchinson M.I."/>
            <person name="Powell A.J."/>
            <person name="Barry K."/>
            <person name="Miller A.N."/>
            <person name="Grigoriev I.V."/>
            <person name="Debuchy R."/>
            <person name="Gladieux P."/>
            <person name="Thoren M.H."/>
            <person name="Johannesson H."/>
        </authorList>
    </citation>
    <scope>NUCLEOTIDE SEQUENCE</scope>
    <source>
        <strain evidence="3">FGSC 1904</strain>
    </source>
</reference>
<feature type="compositionally biased region" description="Low complexity" evidence="1">
    <location>
        <begin position="794"/>
        <end position="822"/>
    </location>
</feature>
<dbReference type="PANTHER" id="PTHR21563">
    <property type="entry name" value="ZINC FINGER C3H1 DOMAIN-CONTAINING PROTEIN"/>
    <property type="match status" value="1"/>
</dbReference>
<dbReference type="AlphaFoldDB" id="A0AAE0P9W2"/>
<dbReference type="Pfam" id="PF10650">
    <property type="entry name" value="zf-C3H1"/>
    <property type="match status" value="1"/>
</dbReference>
<organism evidence="3 4">
    <name type="scientific">Sordaria brevicollis</name>
    <dbReference type="NCBI Taxonomy" id="83679"/>
    <lineage>
        <taxon>Eukaryota</taxon>
        <taxon>Fungi</taxon>
        <taxon>Dikarya</taxon>
        <taxon>Ascomycota</taxon>
        <taxon>Pezizomycotina</taxon>
        <taxon>Sordariomycetes</taxon>
        <taxon>Sordariomycetidae</taxon>
        <taxon>Sordariales</taxon>
        <taxon>Sordariaceae</taxon>
        <taxon>Sordaria</taxon>
    </lineage>
</organism>
<feature type="compositionally biased region" description="Polar residues" evidence="1">
    <location>
        <begin position="318"/>
        <end position="333"/>
    </location>
</feature>
<feature type="compositionally biased region" description="Basic and acidic residues" evidence="1">
    <location>
        <begin position="987"/>
        <end position="999"/>
    </location>
</feature>
<feature type="region of interest" description="Disordered" evidence="1">
    <location>
        <begin position="1"/>
        <end position="348"/>
    </location>
</feature>
<feature type="compositionally biased region" description="Low complexity" evidence="1">
    <location>
        <begin position="147"/>
        <end position="164"/>
    </location>
</feature>
<feature type="compositionally biased region" description="Polar residues" evidence="1">
    <location>
        <begin position="279"/>
        <end position="294"/>
    </location>
</feature>
<feature type="region of interest" description="Disordered" evidence="1">
    <location>
        <begin position="675"/>
        <end position="835"/>
    </location>
</feature>
<feature type="compositionally biased region" description="Acidic residues" evidence="1">
    <location>
        <begin position="940"/>
        <end position="961"/>
    </location>
</feature>
<reference evidence="3" key="1">
    <citation type="journal article" date="2023" name="Mol. Phylogenet. Evol.">
        <title>Genome-scale phylogeny and comparative genomics of the fungal order Sordariales.</title>
        <authorList>
            <person name="Hensen N."/>
            <person name="Bonometti L."/>
            <person name="Westerberg I."/>
            <person name="Brannstrom I.O."/>
            <person name="Guillou S."/>
            <person name="Cros-Aarteil S."/>
            <person name="Calhoun S."/>
            <person name="Haridas S."/>
            <person name="Kuo A."/>
            <person name="Mondo S."/>
            <person name="Pangilinan J."/>
            <person name="Riley R."/>
            <person name="LaButti K."/>
            <person name="Andreopoulos B."/>
            <person name="Lipzen A."/>
            <person name="Chen C."/>
            <person name="Yan M."/>
            <person name="Daum C."/>
            <person name="Ng V."/>
            <person name="Clum A."/>
            <person name="Steindorff A."/>
            <person name="Ohm R.A."/>
            <person name="Martin F."/>
            <person name="Silar P."/>
            <person name="Natvig D.O."/>
            <person name="Lalanne C."/>
            <person name="Gautier V."/>
            <person name="Ament-Velasquez S.L."/>
            <person name="Kruys A."/>
            <person name="Hutchinson M.I."/>
            <person name="Powell A.J."/>
            <person name="Barry K."/>
            <person name="Miller A.N."/>
            <person name="Grigoriev I.V."/>
            <person name="Debuchy R."/>
            <person name="Gladieux P."/>
            <person name="Hiltunen Thoren M."/>
            <person name="Johannesson H."/>
        </authorList>
    </citation>
    <scope>NUCLEOTIDE SEQUENCE</scope>
    <source>
        <strain evidence="3">FGSC 1904</strain>
    </source>
</reference>
<feature type="region of interest" description="Disordered" evidence="1">
    <location>
        <begin position="401"/>
        <end position="458"/>
    </location>
</feature>
<feature type="compositionally biased region" description="Polar residues" evidence="1">
    <location>
        <begin position="877"/>
        <end position="897"/>
    </location>
</feature>
<feature type="region of interest" description="Disordered" evidence="1">
    <location>
        <begin position="854"/>
        <end position="1032"/>
    </location>
</feature>
<dbReference type="Proteomes" id="UP001281003">
    <property type="component" value="Unassembled WGS sequence"/>
</dbReference>
<feature type="region of interest" description="Disordered" evidence="1">
    <location>
        <begin position="482"/>
        <end position="529"/>
    </location>
</feature>
<feature type="compositionally biased region" description="Polar residues" evidence="1">
    <location>
        <begin position="422"/>
        <end position="449"/>
    </location>
</feature>
<dbReference type="GO" id="GO:0005634">
    <property type="term" value="C:nucleus"/>
    <property type="evidence" value="ECO:0007669"/>
    <property type="project" value="TreeGrafter"/>
</dbReference>
<feature type="region of interest" description="Disordered" evidence="1">
    <location>
        <begin position="1058"/>
        <end position="1080"/>
    </location>
</feature>
<feature type="compositionally biased region" description="Basic and acidic residues" evidence="1">
    <location>
        <begin position="732"/>
        <end position="758"/>
    </location>
</feature>
<feature type="compositionally biased region" description="Pro residues" evidence="1">
    <location>
        <begin position="1"/>
        <end position="11"/>
    </location>
</feature>
<dbReference type="GO" id="GO:0000178">
    <property type="term" value="C:exosome (RNase complex)"/>
    <property type="evidence" value="ECO:0007669"/>
    <property type="project" value="TreeGrafter"/>
</dbReference>
<evidence type="ECO:0000313" key="3">
    <source>
        <dbReference type="EMBL" id="KAK3395998.1"/>
    </source>
</evidence>
<feature type="compositionally biased region" description="Acidic residues" evidence="1">
    <location>
        <begin position="184"/>
        <end position="198"/>
    </location>
</feature>